<proteinExistence type="inferred from homology"/>
<dbReference type="EMBL" id="BBPA01000035">
    <property type="protein sequence ID" value="GAL93289.1"/>
    <property type="molecule type" value="Genomic_DNA"/>
</dbReference>
<gene>
    <name evidence="11" type="ORF">N44_01976</name>
</gene>
<dbReference type="Pfam" id="PF02446">
    <property type="entry name" value="Glyco_hydro_77"/>
    <property type="match status" value="1"/>
</dbReference>
<dbReference type="Gene3D" id="3.20.20.80">
    <property type="entry name" value="Glycosidases"/>
    <property type="match status" value="1"/>
</dbReference>
<evidence type="ECO:0000256" key="6">
    <source>
        <dbReference type="ARBA" id="ARBA00022679"/>
    </source>
</evidence>
<dbReference type="InterPro" id="IPR003385">
    <property type="entry name" value="Glyco_hydro_77"/>
</dbReference>
<evidence type="ECO:0000256" key="1">
    <source>
        <dbReference type="ARBA" id="ARBA00000439"/>
    </source>
</evidence>
<dbReference type="NCBIfam" id="NF011079">
    <property type="entry name" value="PRK14508.1-2"/>
    <property type="match status" value="1"/>
</dbReference>
<protein>
    <recommendedName>
        <fullName evidence="4 10">4-alpha-glucanotransferase</fullName>
        <ecNumber evidence="3 10">2.4.1.25</ecNumber>
    </recommendedName>
    <alternativeName>
        <fullName evidence="8 10">Amylomaltase</fullName>
    </alternativeName>
    <alternativeName>
        <fullName evidence="9 10">Disproportionating enzyme</fullName>
    </alternativeName>
</protein>
<sequence length="500" mass="56828">MAFSRSSGILLHPTSHPGRYGIGELGREAYQFIDFLAQSGQKLWQILPLGPTGYGNSPYMSFSAIAGNHLLISLDILREKKLLSDADLENIPDFPLDQVDFDKLIAWKIPLLRKAASNFVKGSDTILYKQFAGFCGGNADWLEDYALFMALSHAYPGKVWMEWPTEIRERHWGALETPKQELQEEIFLHKFLQFEFFEQWLALKRYANSLGIEIIGDIPIYVSHNSADVWANPQVFRLDTQTGNPLEVAGVPPDYFSETGQLWGNPLYNWDYLKNTGFDWWVRRLKAVLSLVDIIRIDHFRGLEAYWAVAFGQENAINGRWLKAPGYDLFNTIGTRLGKLPIIAEDLGDIDQAVLDFRDHFAFPGMKILHFAFGGDAGNPYLPFNVERNCVIYTGTHDNNTTVGWFQDNANDYEKARLYQYLGAPSGQGVAWDLIRLAYSSVANQAIVPLQDVLSLGSDARMNTPSVAEGNWSWRYRQEALTGEYSERLRDLVNLFGRNR</sequence>
<dbReference type="RefSeq" id="WP_045358992.1">
    <property type="nucleotide sequence ID" value="NZ_BBPA01000035.1"/>
</dbReference>
<keyword evidence="5 10" id="KW-0328">Glycosyltransferase</keyword>
<dbReference type="InterPro" id="IPR017853">
    <property type="entry name" value="GH"/>
</dbReference>
<reference evidence="12" key="1">
    <citation type="journal article" date="2015" name="Genome">
        <title>Whole Genome Sequence of the Non-Microcystin-Producing Microcystis aeruginosa Strain NIES-44.</title>
        <authorList>
            <person name="Okano K."/>
            <person name="Miyata N."/>
            <person name="Ozaki Y."/>
        </authorList>
    </citation>
    <scope>NUCLEOTIDE SEQUENCE [LARGE SCALE GENOMIC DNA]</scope>
    <source>
        <strain evidence="12">NIES-44</strain>
    </source>
</reference>
<dbReference type="NCBIfam" id="TIGR00217">
    <property type="entry name" value="malQ"/>
    <property type="match status" value="1"/>
</dbReference>
<evidence type="ECO:0000256" key="7">
    <source>
        <dbReference type="ARBA" id="ARBA00023277"/>
    </source>
</evidence>
<keyword evidence="6 10" id="KW-0808">Transferase</keyword>
<dbReference type="EC" id="2.4.1.25" evidence="3 10"/>
<name>A0A0A1VUK4_MICAE</name>
<comment type="similarity">
    <text evidence="2 10">Belongs to the disproportionating enzyme family.</text>
</comment>
<keyword evidence="7 10" id="KW-0119">Carbohydrate metabolism</keyword>
<dbReference type="AlphaFoldDB" id="A0A0A1VUK4"/>
<dbReference type="SUPFAM" id="SSF51445">
    <property type="entry name" value="(Trans)glycosidases"/>
    <property type="match status" value="1"/>
</dbReference>
<dbReference type="GO" id="GO:0005975">
    <property type="term" value="P:carbohydrate metabolic process"/>
    <property type="evidence" value="ECO:0007669"/>
    <property type="project" value="InterPro"/>
</dbReference>
<comment type="caution">
    <text evidence="11">The sequence shown here is derived from an EMBL/GenBank/DDBJ whole genome shotgun (WGS) entry which is preliminary data.</text>
</comment>
<dbReference type="PANTHER" id="PTHR32438">
    <property type="entry name" value="4-ALPHA-GLUCANOTRANSFERASE DPE1, CHLOROPLASTIC/AMYLOPLASTIC"/>
    <property type="match status" value="1"/>
</dbReference>
<evidence type="ECO:0000256" key="10">
    <source>
        <dbReference type="RuleBase" id="RU361207"/>
    </source>
</evidence>
<evidence type="ECO:0000256" key="2">
    <source>
        <dbReference type="ARBA" id="ARBA00005684"/>
    </source>
</evidence>
<evidence type="ECO:0000256" key="3">
    <source>
        <dbReference type="ARBA" id="ARBA00012560"/>
    </source>
</evidence>
<evidence type="ECO:0000256" key="9">
    <source>
        <dbReference type="ARBA" id="ARBA00031501"/>
    </source>
</evidence>
<organism evidence="11 12">
    <name type="scientific">Microcystis aeruginosa NIES-44</name>
    <dbReference type="NCBI Taxonomy" id="449439"/>
    <lineage>
        <taxon>Bacteria</taxon>
        <taxon>Bacillati</taxon>
        <taxon>Cyanobacteriota</taxon>
        <taxon>Cyanophyceae</taxon>
        <taxon>Oscillatoriophycideae</taxon>
        <taxon>Chroococcales</taxon>
        <taxon>Microcystaceae</taxon>
        <taxon>Microcystis</taxon>
    </lineage>
</organism>
<dbReference type="Proteomes" id="UP000030321">
    <property type="component" value="Unassembled WGS sequence"/>
</dbReference>
<evidence type="ECO:0000313" key="11">
    <source>
        <dbReference type="EMBL" id="GAL93289.1"/>
    </source>
</evidence>
<evidence type="ECO:0000256" key="8">
    <source>
        <dbReference type="ARBA" id="ARBA00031423"/>
    </source>
</evidence>
<evidence type="ECO:0000256" key="5">
    <source>
        <dbReference type="ARBA" id="ARBA00022676"/>
    </source>
</evidence>
<accession>A0A0A1VUK4</accession>
<dbReference type="PANTHER" id="PTHR32438:SF5">
    <property type="entry name" value="4-ALPHA-GLUCANOTRANSFERASE DPE1, CHLOROPLASTIC_AMYLOPLASTIC"/>
    <property type="match status" value="1"/>
</dbReference>
<dbReference type="NCBIfam" id="NF011080">
    <property type="entry name" value="PRK14508.1-3"/>
    <property type="match status" value="1"/>
</dbReference>
<evidence type="ECO:0000313" key="12">
    <source>
        <dbReference type="Proteomes" id="UP000030321"/>
    </source>
</evidence>
<comment type="catalytic activity">
    <reaction evidence="1 10">
        <text>Transfers a segment of a (1-&gt;4)-alpha-D-glucan to a new position in an acceptor, which may be glucose or a (1-&gt;4)-alpha-D-glucan.</text>
        <dbReference type="EC" id="2.4.1.25"/>
    </reaction>
</comment>
<evidence type="ECO:0000256" key="4">
    <source>
        <dbReference type="ARBA" id="ARBA00020295"/>
    </source>
</evidence>
<dbReference type="GO" id="GO:0004134">
    <property type="term" value="F:4-alpha-glucanotransferase activity"/>
    <property type="evidence" value="ECO:0007669"/>
    <property type="project" value="UniProtKB-EC"/>
</dbReference>